<dbReference type="GO" id="GO:0006310">
    <property type="term" value="P:DNA recombination"/>
    <property type="evidence" value="ECO:0007669"/>
    <property type="project" value="UniProtKB-KW"/>
</dbReference>
<keyword evidence="11" id="KW-0234">DNA repair</keyword>
<comment type="subcellular location">
    <subcellularLocation>
        <location evidence="1">Nucleus</location>
    </subcellularLocation>
</comment>
<sequence>MIYSDDELDTGENENQESYTISGRDSVVFAIDCCKEMFESCNDEESPFSCVITAIHDMYLNKIITSDKDLHGIIFFGTEKSKNSSDLSNIYVWQNFDVPCVESIMQLRQSQETDWNTFNTEYGSKPDHQISDVLWACLNMFSGTTYKLSSKTLLLFTWNDDPHFGNNNARKRAKAKAGDLHEHDIDVQVLSFNSNFKHEKFYKDIVSDPTTIGDMANPLNSIMNLYSYLMRKCSKQRALTRIPFRLAKGVEMSVGVYTIARRATKASAVLLDSETNKQAHLHTNYVDTNTAEILMPSDIKLLQTWAGQDIVFEKEEVENIKKIEKLGLTVLGFKSRNKAIKLWYHVRTAQFIYPDDSTVKGSNTLFTALLTKCLEKDVVAICCYVPRANSAPKMVALLPQKEEIDDKTSEQIKPPGFYVIFLPYADDIRKVDINKTNTRATDEQVAAAEAMIKRLRFTYDPDNFDNPALQTHYKNLEAMALEKDEPDPIEDHTIPDFERITRKAGAQIQAFKDLVFSPGYDPTQKPLTKRKAGGTGDAVVKKVKPETSQINVQECVTDNKLGKLTVQVLKEICKEHNIQASGKKADIIAAISDHFQGL</sequence>
<dbReference type="InterPro" id="IPR047087">
    <property type="entry name" value="KU70_core_dom"/>
</dbReference>
<comment type="similarity">
    <text evidence="2">Belongs to the ku70 family.</text>
</comment>
<dbReference type="GO" id="GO:0042162">
    <property type="term" value="F:telomeric DNA binding"/>
    <property type="evidence" value="ECO:0007669"/>
    <property type="project" value="InterPro"/>
</dbReference>
<dbReference type="GO" id="GO:0003678">
    <property type="term" value="F:DNA helicase activity"/>
    <property type="evidence" value="ECO:0007669"/>
    <property type="project" value="UniProtKB-EC"/>
</dbReference>
<dbReference type="PANTHER" id="PTHR12604:SF2">
    <property type="entry name" value="X-RAY REPAIR CROSS-COMPLEMENTING PROTEIN 6"/>
    <property type="match status" value="1"/>
</dbReference>
<name>A0A6F9DXW2_9ASCI</name>
<evidence type="ECO:0000256" key="10">
    <source>
        <dbReference type="ARBA" id="ARBA00023172"/>
    </source>
</evidence>
<dbReference type="SUPFAM" id="SSF100939">
    <property type="entry name" value="SPOC domain-like"/>
    <property type="match status" value="1"/>
</dbReference>
<dbReference type="InterPro" id="IPR006165">
    <property type="entry name" value="Ku70"/>
</dbReference>
<protein>
    <recommendedName>
        <fullName evidence="3">DNA helicase</fullName>
        <ecNumber evidence="3">3.6.4.12</ecNumber>
    </recommendedName>
</protein>
<evidence type="ECO:0000256" key="13">
    <source>
        <dbReference type="ARBA" id="ARBA00047995"/>
    </source>
</evidence>
<dbReference type="AlphaFoldDB" id="A0A6F9DXW2"/>
<keyword evidence="7" id="KW-0347">Helicase</keyword>
<keyword evidence="10" id="KW-0233">DNA recombination</keyword>
<dbReference type="InterPro" id="IPR036361">
    <property type="entry name" value="SAP_dom_sf"/>
</dbReference>
<dbReference type="SUPFAM" id="SSF68906">
    <property type="entry name" value="SAP domain"/>
    <property type="match status" value="1"/>
</dbReference>
<accession>A0A6F9DXW2</accession>
<evidence type="ECO:0000256" key="1">
    <source>
        <dbReference type="ARBA" id="ARBA00004123"/>
    </source>
</evidence>
<evidence type="ECO:0000256" key="9">
    <source>
        <dbReference type="ARBA" id="ARBA00023125"/>
    </source>
</evidence>
<dbReference type="EC" id="3.6.4.12" evidence="3"/>
<dbReference type="SMART" id="SM00513">
    <property type="entry name" value="SAP"/>
    <property type="match status" value="1"/>
</dbReference>
<dbReference type="EMBL" id="LR791944">
    <property type="protein sequence ID" value="CAB3267806.1"/>
    <property type="molecule type" value="mRNA"/>
</dbReference>
<dbReference type="Pfam" id="PF02037">
    <property type="entry name" value="SAP"/>
    <property type="match status" value="1"/>
</dbReference>
<dbReference type="NCBIfam" id="TIGR00578">
    <property type="entry name" value="ku70"/>
    <property type="match status" value="1"/>
</dbReference>
<dbReference type="Gene3D" id="4.10.970.10">
    <property type="entry name" value="Ku70, bridge and pillars"/>
    <property type="match status" value="1"/>
</dbReference>
<dbReference type="PIRSF" id="PIRSF003033">
    <property type="entry name" value="Ku70"/>
    <property type="match status" value="1"/>
</dbReference>
<dbReference type="InterPro" id="IPR005161">
    <property type="entry name" value="Ku_N"/>
</dbReference>
<evidence type="ECO:0000256" key="3">
    <source>
        <dbReference type="ARBA" id="ARBA00012551"/>
    </source>
</evidence>
<organism evidence="16">
    <name type="scientific">Phallusia mammillata</name>
    <dbReference type="NCBI Taxonomy" id="59560"/>
    <lineage>
        <taxon>Eukaryota</taxon>
        <taxon>Metazoa</taxon>
        <taxon>Chordata</taxon>
        <taxon>Tunicata</taxon>
        <taxon>Ascidiacea</taxon>
        <taxon>Phlebobranchia</taxon>
        <taxon>Ascidiidae</taxon>
        <taxon>Phallusia</taxon>
    </lineage>
</organism>
<evidence type="ECO:0000256" key="4">
    <source>
        <dbReference type="ARBA" id="ARBA00022741"/>
    </source>
</evidence>
<reference evidence="16" key="1">
    <citation type="submission" date="2020-04" db="EMBL/GenBank/DDBJ databases">
        <authorList>
            <person name="Neveu A P."/>
        </authorList>
    </citation>
    <scope>NUCLEOTIDE SEQUENCE</scope>
    <source>
        <tissue evidence="16">Whole embryo</tissue>
    </source>
</reference>
<evidence type="ECO:0000256" key="8">
    <source>
        <dbReference type="ARBA" id="ARBA00022840"/>
    </source>
</evidence>
<keyword evidence="12" id="KW-0539">Nucleus</keyword>
<dbReference type="GO" id="GO:0000723">
    <property type="term" value="P:telomere maintenance"/>
    <property type="evidence" value="ECO:0007669"/>
    <property type="project" value="InterPro"/>
</dbReference>
<keyword evidence="8" id="KW-0067">ATP-binding</keyword>
<dbReference type="InterPro" id="IPR036465">
    <property type="entry name" value="vWFA_dom_sf"/>
</dbReference>
<evidence type="ECO:0000256" key="5">
    <source>
        <dbReference type="ARBA" id="ARBA00022763"/>
    </source>
</evidence>
<evidence type="ECO:0000256" key="11">
    <source>
        <dbReference type="ARBA" id="ARBA00023204"/>
    </source>
</evidence>
<dbReference type="GO" id="GO:0005524">
    <property type="term" value="F:ATP binding"/>
    <property type="evidence" value="ECO:0007669"/>
    <property type="project" value="UniProtKB-KW"/>
</dbReference>
<evidence type="ECO:0000256" key="2">
    <source>
        <dbReference type="ARBA" id="ARBA00005240"/>
    </source>
</evidence>
<feature type="domain" description="SAP" evidence="14">
    <location>
        <begin position="561"/>
        <end position="595"/>
    </location>
</feature>
<gene>
    <name evidence="16" type="primary">Xrcc5-002</name>
</gene>
<dbReference type="FunFam" id="2.40.290.10:FF:000001">
    <property type="entry name" value="X-ray repair cross complementing 6"/>
    <property type="match status" value="1"/>
</dbReference>
<dbReference type="InterPro" id="IPR006164">
    <property type="entry name" value="DNA_bd_Ku70/Ku80"/>
</dbReference>
<dbReference type="Pfam" id="PF03731">
    <property type="entry name" value="Ku_N"/>
    <property type="match status" value="1"/>
</dbReference>
<dbReference type="Pfam" id="PF02735">
    <property type="entry name" value="Ku"/>
    <property type="match status" value="1"/>
</dbReference>
<dbReference type="Gene3D" id="3.40.50.410">
    <property type="entry name" value="von Willebrand factor, type A domain"/>
    <property type="match status" value="1"/>
</dbReference>
<dbReference type="GO" id="GO:0003690">
    <property type="term" value="F:double-stranded DNA binding"/>
    <property type="evidence" value="ECO:0007669"/>
    <property type="project" value="TreeGrafter"/>
</dbReference>
<evidence type="ECO:0000256" key="12">
    <source>
        <dbReference type="ARBA" id="ARBA00023242"/>
    </source>
</evidence>
<dbReference type="InterPro" id="IPR005160">
    <property type="entry name" value="Ku_C"/>
</dbReference>
<keyword evidence="9" id="KW-0238">DNA-binding</keyword>
<evidence type="ECO:0000259" key="15">
    <source>
        <dbReference type="SMART" id="SM00559"/>
    </source>
</evidence>
<dbReference type="Gene3D" id="2.40.290.10">
    <property type="match status" value="1"/>
</dbReference>
<dbReference type="GO" id="GO:0006303">
    <property type="term" value="P:double-strand break repair via nonhomologous end joining"/>
    <property type="evidence" value="ECO:0007669"/>
    <property type="project" value="InterPro"/>
</dbReference>
<dbReference type="InterPro" id="IPR016194">
    <property type="entry name" value="SPOC-like_C_dom_sf"/>
</dbReference>
<dbReference type="Gene3D" id="1.10.720.30">
    <property type="entry name" value="SAP domain"/>
    <property type="match status" value="1"/>
</dbReference>
<feature type="domain" description="Ku" evidence="15">
    <location>
        <begin position="291"/>
        <end position="439"/>
    </location>
</feature>
<keyword evidence="6" id="KW-0378">Hydrolase</keyword>
<evidence type="ECO:0000256" key="7">
    <source>
        <dbReference type="ARBA" id="ARBA00022806"/>
    </source>
</evidence>
<dbReference type="GO" id="GO:0003684">
    <property type="term" value="F:damaged DNA binding"/>
    <property type="evidence" value="ECO:0007669"/>
    <property type="project" value="InterPro"/>
</dbReference>
<dbReference type="Gene3D" id="1.10.1600.10">
    <property type="match status" value="1"/>
</dbReference>
<evidence type="ECO:0000259" key="14">
    <source>
        <dbReference type="SMART" id="SM00513"/>
    </source>
</evidence>
<dbReference type="SMART" id="SM00559">
    <property type="entry name" value="Ku78"/>
    <property type="match status" value="1"/>
</dbReference>
<dbReference type="PANTHER" id="PTHR12604">
    <property type="entry name" value="KU AUTOANTIGEN DNA HELICASE"/>
    <property type="match status" value="1"/>
</dbReference>
<dbReference type="GO" id="GO:0043564">
    <property type="term" value="C:Ku70:Ku80 complex"/>
    <property type="evidence" value="ECO:0007669"/>
    <property type="project" value="InterPro"/>
</dbReference>
<dbReference type="GO" id="GO:0016787">
    <property type="term" value="F:hydrolase activity"/>
    <property type="evidence" value="ECO:0007669"/>
    <property type="project" value="UniProtKB-KW"/>
</dbReference>
<dbReference type="SUPFAM" id="SSF53300">
    <property type="entry name" value="vWA-like"/>
    <property type="match status" value="1"/>
</dbReference>
<dbReference type="CDD" id="cd01458">
    <property type="entry name" value="vWA_ku"/>
    <property type="match status" value="1"/>
</dbReference>
<dbReference type="FunFam" id="3.40.50.410:FF:000080">
    <property type="entry name" value="X-ray repair-complementing defective repair in Chinese hamster cells 6"/>
    <property type="match status" value="1"/>
</dbReference>
<comment type="catalytic activity">
    <reaction evidence="13">
        <text>ATP + H2O = ADP + phosphate + H(+)</text>
        <dbReference type="Rhea" id="RHEA:13065"/>
        <dbReference type="ChEBI" id="CHEBI:15377"/>
        <dbReference type="ChEBI" id="CHEBI:15378"/>
        <dbReference type="ChEBI" id="CHEBI:30616"/>
        <dbReference type="ChEBI" id="CHEBI:43474"/>
        <dbReference type="ChEBI" id="CHEBI:456216"/>
        <dbReference type="EC" id="3.6.4.12"/>
    </reaction>
</comment>
<evidence type="ECO:0000256" key="6">
    <source>
        <dbReference type="ARBA" id="ARBA00022801"/>
    </source>
</evidence>
<keyword evidence="4" id="KW-0547">Nucleotide-binding</keyword>
<keyword evidence="5" id="KW-0227">DNA damage</keyword>
<dbReference type="InterPro" id="IPR027388">
    <property type="entry name" value="Ku70_bridge/pillars_dom_sf"/>
</dbReference>
<proteinExistence type="evidence at transcript level"/>
<dbReference type="InterPro" id="IPR003034">
    <property type="entry name" value="SAP_dom"/>
</dbReference>
<dbReference type="CDD" id="cd00788">
    <property type="entry name" value="KU70"/>
    <property type="match status" value="1"/>
</dbReference>
<evidence type="ECO:0000313" key="16">
    <source>
        <dbReference type="EMBL" id="CAB3267806.1"/>
    </source>
</evidence>
<dbReference type="Pfam" id="PF03730">
    <property type="entry name" value="Ku_C"/>
    <property type="match status" value="1"/>
</dbReference>